<dbReference type="PANTHER" id="PTHR33841:SF1">
    <property type="entry name" value="DNA METHYLTRANSFERASE A"/>
    <property type="match status" value="1"/>
</dbReference>
<evidence type="ECO:0000313" key="11">
    <source>
        <dbReference type="EMBL" id="KKM90417.1"/>
    </source>
</evidence>
<dbReference type="InterPro" id="IPR011639">
    <property type="entry name" value="MethylTrfase_TaqI-like_dom"/>
</dbReference>
<evidence type="ECO:0000256" key="1">
    <source>
        <dbReference type="ARBA" id="ARBA00011900"/>
    </source>
</evidence>
<dbReference type="PRINTS" id="PR00507">
    <property type="entry name" value="N12N6MTFRASE"/>
</dbReference>
<dbReference type="GO" id="GO:0009307">
    <property type="term" value="P:DNA restriction-modification system"/>
    <property type="evidence" value="ECO:0007669"/>
    <property type="project" value="UniProtKB-KW"/>
</dbReference>
<dbReference type="GO" id="GO:0009007">
    <property type="term" value="F:site-specific DNA-methyltransferase (adenine-specific) activity"/>
    <property type="evidence" value="ECO:0007669"/>
    <property type="project" value="UniProtKB-EC"/>
</dbReference>
<evidence type="ECO:0000259" key="10">
    <source>
        <dbReference type="Pfam" id="PF13588"/>
    </source>
</evidence>
<protein>
    <recommendedName>
        <fullName evidence="1">site-specific DNA-methyltransferase (adenine-specific)</fullName>
        <ecNumber evidence="1">2.1.1.72</ecNumber>
    </recommendedName>
</protein>
<feature type="domain" description="Type I restriction enzyme R protein N-terminal" evidence="10">
    <location>
        <begin position="45"/>
        <end position="143"/>
    </location>
</feature>
<name>A0A0F9PAL8_9ZZZZ</name>
<sequence length="1042" mass="120357">MSLFQSSVLNKYLATQDAEQVANAYNKYLSYFLNKEIQQNIRNSKEEQFQQKFLMEFFVNVFGYTMNPDANFNLTTELKNIKDAKKTDGAILKADGAAIAVIELKGTNTKNLTKVTDQAFNYKNNQPDCVYVITSNFEKLRFYVHNAVEHEEFNLFTLTAGQFKLLWLLLQKDNLLNGIPAKVKEESLLQEEKITKALYADYSAFKSALWEDMVLRNPQHEPLLLYKKSQKLLDRFLFIFFSEDKGLLPPNSISIIVKQWKQLNELDEYKPLYSRFKKYFGYMNDGYKGTKYKIHAYNGGLFKTDQLLDGLLISDAILENYCIRLTNYDFADEVDTNILGHIFEHSLNDIENVRAQLAGEEVDKSKTKRKKDGVFYTPKYITKYIIDNTIGVMCQDKKTEIGIDDLEFAKDRKGRKRATIKRLDTQLKQYRGWLLKLTICDPACGSGAFLNQALEFLIAEHRYVDELEAQLFEGSIVFQDVENHILESNIYGVDINEESVEIARLSLWLRTAQKGRKLTSLSRNIKCGNSLIDDPEVAGDLAFNWQDEFSNVFAKGGFDVVIGNPPYVSMSEFPIEVHELFKKKYSSIHTGYNDLMYYFLYIGLAMLKAKGSFGVITSNYFIGNEYAKGIRNYLANHLKHIINFENYHVFKDANVHTAIVIADKTPVEDSVLFDTYASNDTISEIVIASNYYERVKLRRSDLVNNWVIADNDKLSLLKKLNNGRSLLGEISEIVKGPETGNNEVFTLSTAVIDKFNIEEGVLRKCIKNSDIHKYSVDYSYQYVIYADNDFSREMYPNAYHYLEQNKEVLLNRRGPKTGEYAWWRLHRPSNKEVFDSAEKILVPYRAQHNRFGYDDKQLFNNGGDVRAIRINSPKFSTKFIVAVLNSTLINWFYGFIGKPKGNSREYFNKPLSLIPIPEADVYLQESVCLLVDEILMKKEIYQKLENNFSTLLQTKFSLPKPSKNLKAWPSLNFKGFLAELKKAKVYKLSLDEEAEWMAFFNKKKSEANALELEIKKIDKKIDNIVYSLFGLKEDEIKLVEDC</sequence>
<keyword evidence="2" id="KW-0489">Methyltransferase</keyword>
<dbReference type="SUPFAM" id="SSF53335">
    <property type="entry name" value="S-adenosyl-L-methionine-dependent methyltransferases"/>
    <property type="match status" value="1"/>
</dbReference>
<gene>
    <name evidence="11" type="ORF">LCGC14_1238860</name>
</gene>
<dbReference type="PANTHER" id="PTHR33841">
    <property type="entry name" value="DNA METHYLTRANSFERASE YEEA-RELATED"/>
    <property type="match status" value="1"/>
</dbReference>
<dbReference type="InterPro" id="IPR025931">
    <property type="entry name" value="TaqI_C"/>
</dbReference>
<evidence type="ECO:0000259" key="9">
    <source>
        <dbReference type="Pfam" id="PF12950"/>
    </source>
</evidence>
<keyword evidence="6" id="KW-0238">DNA-binding</keyword>
<dbReference type="AlphaFoldDB" id="A0A0F9PAL8"/>
<feature type="domain" description="Type II methyltransferase M.TaqI-like" evidence="8">
    <location>
        <begin position="489"/>
        <end position="650"/>
    </location>
</feature>
<dbReference type="InterPro" id="IPR050953">
    <property type="entry name" value="N4_N6_ade-DNA_methylase"/>
</dbReference>
<evidence type="ECO:0000256" key="7">
    <source>
        <dbReference type="ARBA" id="ARBA00047942"/>
    </source>
</evidence>
<dbReference type="EMBL" id="LAZR01006675">
    <property type="protein sequence ID" value="KKM90417.1"/>
    <property type="molecule type" value="Genomic_DNA"/>
</dbReference>
<dbReference type="InterPro" id="IPR029464">
    <property type="entry name" value="HSDR_N"/>
</dbReference>
<evidence type="ECO:0000256" key="4">
    <source>
        <dbReference type="ARBA" id="ARBA00022691"/>
    </source>
</evidence>
<dbReference type="InterPro" id="IPR002052">
    <property type="entry name" value="DNA_methylase_N6_adenine_CS"/>
</dbReference>
<dbReference type="Pfam" id="PF12950">
    <property type="entry name" value="TaqI_C"/>
    <property type="match status" value="1"/>
</dbReference>
<evidence type="ECO:0000256" key="2">
    <source>
        <dbReference type="ARBA" id="ARBA00022603"/>
    </source>
</evidence>
<keyword evidence="4" id="KW-0949">S-adenosyl-L-methionine</keyword>
<dbReference type="Pfam" id="PF07669">
    <property type="entry name" value="Eco57I"/>
    <property type="match status" value="1"/>
</dbReference>
<organism evidence="11">
    <name type="scientific">marine sediment metagenome</name>
    <dbReference type="NCBI Taxonomy" id="412755"/>
    <lineage>
        <taxon>unclassified sequences</taxon>
        <taxon>metagenomes</taxon>
        <taxon>ecological metagenomes</taxon>
    </lineage>
</organism>
<dbReference type="GO" id="GO:0032259">
    <property type="term" value="P:methylation"/>
    <property type="evidence" value="ECO:0007669"/>
    <property type="project" value="UniProtKB-KW"/>
</dbReference>
<evidence type="ECO:0000259" key="8">
    <source>
        <dbReference type="Pfam" id="PF07669"/>
    </source>
</evidence>
<dbReference type="EC" id="2.1.1.72" evidence="1"/>
<evidence type="ECO:0000256" key="5">
    <source>
        <dbReference type="ARBA" id="ARBA00022747"/>
    </source>
</evidence>
<evidence type="ECO:0000256" key="6">
    <source>
        <dbReference type="ARBA" id="ARBA00023125"/>
    </source>
</evidence>
<comment type="catalytic activity">
    <reaction evidence="7">
        <text>a 2'-deoxyadenosine in DNA + S-adenosyl-L-methionine = an N(6)-methyl-2'-deoxyadenosine in DNA + S-adenosyl-L-homocysteine + H(+)</text>
        <dbReference type="Rhea" id="RHEA:15197"/>
        <dbReference type="Rhea" id="RHEA-COMP:12418"/>
        <dbReference type="Rhea" id="RHEA-COMP:12419"/>
        <dbReference type="ChEBI" id="CHEBI:15378"/>
        <dbReference type="ChEBI" id="CHEBI:57856"/>
        <dbReference type="ChEBI" id="CHEBI:59789"/>
        <dbReference type="ChEBI" id="CHEBI:90615"/>
        <dbReference type="ChEBI" id="CHEBI:90616"/>
        <dbReference type="EC" id="2.1.1.72"/>
    </reaction>
</comment>
<dbReference type="Pfam" id="PF13588">
    <property type="entry name" value="HSDR_N_2"/>
    <property type="match status" value="1"/>
</dbReference>
<dbReference type="PROSITE" id="PS00092">
    <property type="entry name" value="N6_MTASE"/>
    <property type="match status" value="1"/>
</dbReference>
<keyword evidence="5" id="KW-0680">Restriction system</keyword>
<reference evidence="11" key="1">
    <citation type="journal article" date="2015" name="Nature">
        <title>Complex archaea that bridge the gap between prokaryotes and eukaryotes.</title>
        <authorList>
            <person name="Spang A."/>
            <person name="Saw J.H."/>
            <person name="Jorgensen S.L."/>
            <person name="Zaremba-Niedzwiedzka K."/>
            <person name="Martijn J."/>
            <person name="Lind A.E."/>
            <person name="van Eijk R."/>
            <person name="Schleper C."/>
            <person name="Guy L."/>
            <person name="Ettema T.J."/>
        </authorList>
    </citation>
    <scope>NUCLEOTIDE SEQUENCE</scope>
</reference>
<proteinExistence type="predicted"/>
<keyword evidence="3" id="KW-0808">Transferase</keyword>
<comment type="caution">
    <text evidence="11">The sequence shown here is derived from an EMBL/GenBank/DDBJ whole genome shotgun (WGS) entry which is preliminary data.</text>
</comment>
<feature type="domain" description="TaqI-like C-terminal specificity" evidence="9">
    <location>
        <begin position="765"/>
        <end position="916"/>
    </location>
</feature>
<dbReference type="Gene3D" id="3.40.50.150">
    <property type="entry name" value="Vaccinia Virus protein VP39"/>
    <property type="match status" value="1"/>
</dbReference>
<evidence type="ECO:0000256" key="3">
    <source>
        <dbReference type="ARBA" id="ARBA00022679"/>
    </source>
</evidence>
<accession>A0A0F9PAL8</accession>
<dbReference type="GO" id="GO:0003677">
    <property type="term" value="F:DNA binding"/>
    <property type="evidence" value="ECO:0007669"/>
    <property type="project" value="UniProtKB-KW"/>
</dbReference>
<dbReference type="InterPro" id="IPR029063">
    <property type="entry name" value="SAM-dependent_MTases_sf"/>
</dbReference>